<dbReference type="GO" id="GO:0036464">
    <property type="term" value="C:cytoplasmic ribonucleoprotein granule"/>
    <property type="evidence" value="ECO:0007669"/>
    <property type="project" value="TreeGrafter"/>
</dbReference>
<feature type="region of interest" description="Disordered" evidence="1">
    <location>
        <begin position="122"/>
        <end position="172"/>
    </location>
</feature>
<name>A0A6A4J2A4_APOLU</name>
<evidence type="ECO:0000313" key="2">
    <source>
        <dbReference type="EMBL" id="KAF6201090.1"/>
    </source>
</evidence>
<dbReference type="Pfam" id="PF11977">
    <property type="entry name" value="RNase_Zc3h12a"/>
    <property type="match status" value="1"/>
</dbReference>
<evidence type="ECO:0000256" key="1">
    <source>
        <dbReference type="SAM" id="MobiDB-lite"/>
    </source>
</evidence>
<accession>A0A6A4J2A4</accession>
<dbReference type="GO" id="GO:0004521">
    <property type="term" value="F:RNA endonuclease activity"/>
    <property type="evidence" value="ECO:0007669"/>
    <property type="project" value="TreeGrafter"/>
</dbReference>
<dbReference type="Gene3D" id="3.40.50.11980">
    <property type="match status" value="1"/>
</dbReference>
<feature type="region of interest" description="Disordered" evidence="1">
    <location>
        <begin position="1"/>
        <end position="21"/>
    </location>
</feature>
<dbReference type="OrthoDB" id="392925at2759"/>
<keyword evidence="3" id="KW-1185">Reference proteome</keyword>
<dbReference type="InterPro" id="IPR021869">
    <property type="entry name" value="RNase_Zc3h12_NYN"/>
</dbReference>
<comment type="caution">
    <text evidence="2">The sequence shown here is derived from an EMBL/GenBank/DDBJ whole genome shotgun (WGS) entry which is preliminary data.</text>
</comment>
<dbReference type="FunFam" id="3.40.50.11980:FF:000001">
    <property type="entry name" value="ZC3H12A isoform 1"/>
    <property type="match status" value="1"/>
</dbReference>
<proteinExistence type="predicted"/>
<gene>
    <name evidence="2" type="ORF">GE061_005537</name>
</gene>
<dbReference type="PANTHER" id="PTHR12876:SF35">
    <property type="entry name" value="LD08718P-RELATED"/>
    <property type="match status" value="1"/>
</dbReference>
<protein>
    <submittedName>
        <fullName evidence="2">Uncharacterized protein</fullName>
    </submittedName>
</protein>
<dbReference type="InterPro" id="IPR051101">
    <property type="entry name" value="ZC3H12/N4BP1_RNase_Reg"/>
</dbReference>
<dbReference type="GO" id="GO:0003729">
    <property type="term" value="F:mRNA binding"/>
    <property type="evidence" value="ECO:0007669"/>
    <property type="project" value="TreeGrafter"/>
</dbReference>
<reference evidence="2" key="1">
    <citation type="journal article" date="2021" name="Mol. Ecol. Resour.">
        <title>Apolygus lucorum genome provides insights into omnivorousness and mesophyll feeding.</title>
        <authorList>
            <person name="Liu Y."/>
            <person name="Liu H."/>
            <person name="Wang H."/>
            <person name="Huang T."/>
            <person name="Liu B."/>
            <person name="Yang B."/>
            <person name="Yin L."/>
            <person name="Li B."/>
            <person name="Zhang Y."/>
            <person name="Zhang S."/>
            <person name="Jiang F."/>
            <person name="Zhang X."/>
            <person name="Ren Y."/>
            <person name="Wang B."/>
            <person name="Wang S."/>
            <person name="Lu Y."/>
            <person name="Wu K."/>
            <person name="Fan W."/>
            <person name="Wang G."/>
        </authorList>
    </citation>
    <scope>NUCLEOTIDE SEQUENCE</scope>
    <source>
        <strain evidence="2">12Hb</strain>
    </source>
</reference>
<organism evidence="2 3">
    <name type="scientific">Apolygus lucorum</name>
    <name type="common">Small green plant bug</name>
    <name type="synonym">Lygocoris lucorum</name>
    <dbReference type="NCBI Taxonomy" id="248454"/>
    <lineage>
        <taxon>Eukaryota</taxon>
        <taxon>Metazoa</taxon>
        <taxon>Ecdysozoa</taxon>
        <taxon>Arthropoda</taxon>
        <taxon>Hexapoda</taxon>
        <taxon>Insecta</taxon>
        <taxon>Pterygota</taxon>
        <taxon>Neoptera</taxon>
        <taxon>Paraneoptera</taxon>
        <taxon>Hemiptera</taxon>
        <taxon>Heteroptera</taxon>
        <taxon>Panheteroptera</taxon>
        <taxon>Cimicomorpha</taxon>
        <taxon>Miridae</taxon>
        <taxon>Mirini</taxon>
        <taxon>Apolygus</taxon>
    </lineage>
</organism>
<dbReference type="CDD" id="cd18719">
    <property type="entry name" value="PIN_Zc3h12a-N4BP1-like"/>
    <property type="match status" value="1"/>
</dbReference>
<feature type="compositionally biased region" description="Basic residues" evidence="1">
    <location>
        <begin position="133"/>
        <end position="144"/>
    </location>
</feature>
<dbReference type="Proteomes" id="UP000466442">
    <property type="component" value="Unassembled WGS sequence"/>
</dbReference>
<dbReference type="GO" id="GO:0005634">
    <property type="term" value="C:nucleus"/>
    <property type="evidence" value="ECO:0007669"/>
    <property type="project" value="TreeGrafter"/>
</dbReference>
<dbReference type="PANTHER" id="PTHR12876">
    <property type="entry name" value="N4BP1-RELATED"/>
    <property type="match status" value="1"/>
</dbReference>
<sequence length="425" mass="47625">MSAGDANTTVENVNESGTGETTWYILDETGDTQLDILPRNVTAPEDLSTAFEDVKIDLSDTVDSKADLSTTFEDAKEVVSVVENNGDLSCEFEDARVLPCVLDDKEVSEKEMFRFRTLKSLHQNVTPRTSPRGGRKLKKRKRKPTTPQPPNNTTTPGQGSGKALNKKKKRKKSVILIDSDSEPDDSVIEIADDSSVIVLSDDEVGVCSGTLTKPKAKKQNTGNVLKNSNPILGEHFKKKEGTSTQDHSPEKIKKNAELYQPMADQSEKKTGLRPIVIDGCNVAFGHGRDRFSSLGLKICVDYFKKLGHEVRVFLPQFRKHHNATTDPQLLDAMEKEGTLCYTPSRRTDEKMIVSYDDRFIVQYADASGGVIVSRDNYRDLLNENPEWKETIHKRLLMYTWVGDTIMFPKDPLGRHGPNLEEFLKF</sequence>
<dbReference type="AlphaFoldDB" id="A0A6A4J2A4"/>
<evidence type="ECO:0000313" key="3">
    <source>
        <dbReference type="Proteomes" id="UP000466442"/>
    </source>
</evidence>
<dbReference type="EMBL" id="WIXP02000013">
    <property type="protein sequence ID" value="KAF6201090.1"/>
    <property type="molecule type" value="Genomic_DNA"/>
</dbReference>